<keyword evidence="5 7" id="KW-0653">Protein transport</keyword>
<comment type="function">
    <text evidence="6">Component of the ESCRT-I complex, a regulator of vesicular trafficking process. Required for the sorting of endocytic ubiquitinated cargos into multivesicular bodies. May be involved in cell growth and differentiation.</text>
</comment>
<dbReference type="InterPro" id="IPR029012">
    <property type="entry name" value="Helix_hairpin_bin_sf"/>
</dbReference>
<evidence type="ECO:0000256" key="2">
    <source>
        <dbReference type="ARBA" id="ARBA00007617"/>
    </source>
</evidence>
<comment type="similarity">
    <text evidence="2">Belongs to the VPS37 family.</text>
</comment>
<dbReference type="Pfam" id="PF07200">
    <property type="entry name" value="Mod_r"/>
    <property type="match status" value="1"/>
</dbReference>
<evidence type="ECO:0000256" key="4">
    <source>
        <dbReference type="ARBA" id="ARBA00022753"/>
    </source>
</evidence>
<dbReference type="PROSITE" id="PS51314">
    <property type="entry name" value="VPS37_C"/>
    <property type="match status" value="1"/>
</dbReference>
<dbReference type="GO" id="GO:0006623">
    <property type="term" value="P:protein targeting to vacuole"/>
    <property type="evidence" value="ECO:0007669"/>
    <property type="project" value="TreeGrafter"/>
</dbReference>
<feature type="region of interest" description="Disordered" evidence="9">
    <location>
        <begin position="225"/>
        <end position="255"/>
    </location>
</feature>
<evidence type="ECO:0000313" key="11">
    <source>
        <dbReference type="Proteomes" id="UP000887575"/>
    </source>
</evidence>
<evidence type="ECO:0000256" key="3">
    <source>
        <dbReference type="ARBA" id="ARBA00022448"/>
    </source>
</evidence>
<reference evidence="12" key="1">
    <citation type="submission" date="2024-02" db="UniProtKB">
        <authorList>
            <consortium name="WormBaseParasite"/>
        </authorList>
    </citation>
    <scope>IDENTIFICATION</scope>
</reference>
<evidence type="ECO:0000259" key="10">
    <source>
        <dbReference type="PROSITE" id="PS51314"/>
    </source>
</evidence>
<dbReference type="AlphaFoldDB" id="A0AAF3EIU8"/>
<keyword evidence="3 7" id="KW-0813">Transport</keyword>
<dbReference type="InterPro" id="IPR037202">
    <property type="entry name" value="ESCRT_assembly_dom"/>
</dbReference>
<dbReference type="PANTHER" id="PTHR13678">
    <property type="entry name" value="VACUOLAR PROTEIN SORTING-ASSOCIATED PROTEIN 37"/>
    <property type="match status" value="1"/>
</dbReference>
<name>A0AAF3EIU8_9BILA</name>
<dbReference type="PANTHER" id="PTHR13678:SF27">
    <property type="entry name" value="LD45836P"/>
    <property type="match status" value="1"/>
</dbReference>
<dbReference type="WBParaSite" id="MBELARI_LOCUS13931">
    <property type="protein sequence ID" value="MBELARI_LOCUS13931"/>
    <property type="gene ID" value="MBELARI_LOCUS13931"/>
</dbReference>
<keyword evidence="8" id="KW-0175">Coiled coil</keyword>
<feature type="coiled-coil region" evidence="8">
    <location>
        <begin position="119"/>
        <end position="180"/>
    </location>
</feature>
<dbReference type="Gene3D" id="1.10.287.660">
    <property type="entry name" value="Helix hairpin bin"/>
    <property type="match status" value="1"/>
</dbReference>
<keyword evidence="4" id="KW-0967">Endosome</keyword>
<accession>A0AAF3EIU8</accession>
<sequence length="255" mass="28756">METSTSRHQLEHFLQTLQPKQENLDSASLMQSFHEDLSVTESIMYTGYDSIVDLCVQSVMASARNMTTDQLKALLEDDAQMEAMIDGLSQIRNVPQDKKTELAQNKSLAEWNLAQEPRINQLKAQVKVTHANAQQLKQEVEGLKSQLDKTSTDRSLETTSALLQVEVQKADEEAEELARQFEDGALSADVFIKGFLEKKKLAHTRKIKSEKLANLLQDQLFNTPMGGRSTSMVQPPYPTAYPDIPQPNVNRHSLW</sequence>
<dbReference type="SUPFAM" id="SSF140111">
    <property type="entry name" value="Endosomal sorting complex assembly domain"/>
    <property type="match status" value="1"/>
</dbReference>
<evidence type="ECO:0000256" key="8">
    <source>
        <dbReference type="SAM" id="Coils"/>
    </source>
</evidence>
<feature type="domain" description="VPS37 C-terminal" evidence="10">
    <location>
        <begin position="137"/>
        <end position="223"/>
    </location>
</feature>
<evidence type="ECO:0000256" key="6">
    <source>
        <dbReference type="ARBA" id="ARBA00025010"/>
    </source>
</evidence>
<organism evidence="11 12">
    <name type="scientific">Mesorhabditis belari</name>
    <dbReference type="NCBI Taxonomy" id="2138241"/>
    <lineage>
        <taxon>Eukaryota</taxon>
        <taxon>Metazoa</taxon>
        <taxon>Ecdysozoa</taxon>
        <taxon>Nematoda</taxon>
        <taxon>Chromadorea</taxon>
        <taxon>Rhabditida</taxon>
        <taxon>Rhabditina</taxon>
        <taxon>Rhabditomorpha</taxon>
        <taxon>Rhabditoidea</taxon>
        <taxon>Rhabditidae</taxon>
        <taxon>Mesorhabditinae</taxon>
        <taxon>Mesorhabditis</taxon>
    </lineage>
</organism>
<dbReference type="GO" id="GO:0043162">
    <property type="term" value="P:ubiquitin-dependent protein catabolic process via the multivesicular body sorting pathway"/>
    <property type="evidence" value="ECO:0007669"/>
    <property type="project" value="TreeGrafter"/>
</dbReference>
<evidence type="ECO:0000313" key="12">
    <source>
        <dbReference type="WBParaSite" id="MBELARI_LOCUS13931"/>
    </source>
</evidence>
<evidence type="ECO:0000256" key="5">
    <source>
        <dbReference type="ARBA" id="ARBA00022927"/>
    </source>
</evidence>
<evidence type="ECO:0000256" key="7">
    <source>
        <dbReference type="PROSITE-ProRule" id="PRU00646"/>
    </source>
</evidence>
<dbReference type="GO" id="GO:0031902">
    <property type="term" value="C:late endosome membrane"/>
    <property type="evidence" value="ECO:0007669"/>
    <property type="project" value="UniProtKB-SubCell"/>
</dbReference>
<dbReference type="GO" id="GO:0006612">
    <property type="term" value="P:protein targeting to membrane"/>
    <property type="evidence" value="ECO:0007669"/>
    <property type="project" value="TreeGrafter"/>
</dbReference>
<dbReference type="InterPro" id="IPR009851">
    <property type="entry name" value="Mod_r"/>
</dbReference>
<evidence type="ECO:0000256" key="1">
    <source>
        <dbReference type="ARBA" id="ARBA00004633"/>
    </source>
</evidence>
<comment type="subcellular location">
    <subcellularLocation>
        <location evidence="1">Late endosome membrane</location>
        <topology evidence="1">Peripheral membrane protein</topology>
    </subcellularLocation>
</comment>
<dbReference type="GO" id="GO:0000813">
    <property type="term" value="C:ESCRT I complex"/>
    <property type="evidence" value="ECO:0007669"/>
    <property type="project" value="UniProtKB-ARBA"/>
</dbReference>
<evidence type="ECO:0000256" key="9">
    <source>
        <dbReference type="SAM" id="MobiDB-lite"/>
    </source>
</evidence>
<dbReference type="Proteomes" id="UP000887575">
    <property type="component" value="Unassembled WGS sequence"/>
</dbReference>
<protein>
    <recommendedName>
        <fullName evidence="10">VPS37 C-terminal domain-containing protein</fullName>
    </recommendedName>
</protein>
<proteinExistence type="inferred from homology"/>
<keyword evidence="11" id="KW-1185">Reference proteome</keyword>